<comment type="caution">
    <text evidence="4">The sequence shown here is derived from an EMBL/GenBank/DDBJ whole genome shotgun (WGS) entry which is preliminary data.</text>
</comment>
<dbReference type="PATRIC" id="fig|1423740.3.peg.1019"/>
<accession>A0A0R1TJI9</accession>
<dbReference type="STRING" id="1423740.FC36_GL000948"/>
<dbReference type="NCBIfam" id="NF006505">
    <property type="entry name" value="PRK08939.1"/>
    <property type="match status" value="1"/>
</dbReference>
<dbReference type="SUPFAM" id="SSF52540">
    <property type="entry name" value="P-loop containing nucleoside triphosphate hydrolases"/>
    <property type="match status" value="1"/>
</dbReference>
<proteinExistence type="predicted"/>
<sequence>MGKIIFAKFFKGEDAQKYEHMLREVLGDPEIQAFLAQHQDEINEDGIAKSVSRLYEYLQVKAKLKQGDERQTGGYTPNLRISNHMVEIYYAPTAYLRAKQAARKKDQRFKVFNMPKNTKQANLDDFAISGQHGQRLEAYTAVLEFASQVIENPQVFTKGIYLQGSFGIGKTFLMAGMANYLVEQGVQVTMVNYPSFVVDVKNALSDNTTSLYINKVKNAQVLVLDDIGADQSSSWVRDEVLGVILQYRMQEQLPTCFTSNLSMQQLQEEYLAVNNRGEKEPLKARRIMERVRFLAREITMEDQNWRNPETNVSYEEPDYPQGPLTGFEY</sequence>
<dbReference type="Gene3D" id="3.40.50.300">
    <property type="entry name" value="P-loop containing nucleotide triphosphate hydrolases"/>
    <property type="match status" value="1"/>
</dbReference>
<feature type="domain" description="Primosomal DnaI N-terminal" evidence="3">
    <location>
        <begin position="15"/>
        <end position="90"/>
    </location>
</feature>
<evidence type="ECO:0000313" key="5">
    <source>
        <dbReference type="Proteomes" id="UP000051048"/>
    </source>
</evidence>
<dbReference type="InterPro" id="IPR027417">
    <property type="entry name" value="P-loop_NTPase"/>
</dbReference>
<reference evidence="4 5" key="1">
    <citation type="journal article" date="2015" name="Genome Announc.">
        <title>Expanding the biotechnology potential of lactobacilli through comparative genomics of 213 strains and associated genera.</title>
        <authorList>
            <person name="Sun Z."/>
            <person name="Harris H.M."/>
            <person name="McCann A."/>
            <person name="Guo C."/>
            <person name="Argimon S."/>
            <person name="Zhang W."/>
            <person name="Yang X."/>
            <person name="Jeffery I.B."/>
            <person name="Cooney J.C."/>
            <person name="Kagawa T.F."/>
            <person name="Liu W."/>
            <person name="Song Y."/>
            <person name="Salvetti E."/>
            <person name="Wrobel A."/>
            <person name="Rasinkangas P."/>
            <person name="Parkhill J."/>
            <person name="Rea M.C."/>
            <person name="O'Sullivan O."/>
            <person name="Ritari J."/>
            <person name="Douillard F.P."/>
            <person name="Paul Ross R."/>
            <person name="Yang R."/>
            <person name="Briner A.E."/>
            <person name="Felis G.E."/>
            <person name="de Vos W.M."/>
            <person name="Barrangou R."/>
            <person name="Klaenhammer T.R."/>
            <person name="Caufield P.W."/>
            <person name="Cui Y."/>
            <person name="Zhang H."/>
            <person name="O'Toole P.W."/>
        </authorList>
    </citation>
    <scope>NUCLEOTIDE SEQUENCE [LARGE SCALE GENOMIC DNA]</scope>
    <source>
        <strain evidence="4 5">DSM 15833</strain>
    </source>
</reference>
<feature type="domain" description="IstB-like ATP-binding" evidence="2">
    <location>
        <begin position="99"/>
        <end position="267"/>
    </location>
</feature>
<gene>
    <name evidence="4" type="ORF">FC36_GL000948</name>
</gene>
<dbReference type="PANTHER" id="PTHR30050">
    <property type="entry name" value="CHROMOSOMAL REPLICATION INITIATOR PROTEIN DNAA"/>
    <property type="match status" value="1"/>
</dbReference>
<dbReference type="Pfam" id="PF01695">
    <property type="entry name" value="IstB_IS21"/>
    <property type="match status" value="1"/>
</dbReference>
<evidence type="ECO:0000259" key="3">
    <source>
        <dbReference type="Pfam" id="PF07319"/>
    </source>
</evidence>
<dbReference type="EMBL" id="AZFH01000138">
    <property type="protein sequence ID" value="KRL78760.1"/>
    <property type="molecule type" value="Genomic_DNA"/>
</dbReference>
<protein>
    <submittedName>
        <fullName evidence="4">Primosomal protein DnaI</fullName>
    </submittedName>
</protein>
<dbReference type="Proteomes" id="UP000051048">
    <property type="component" value="Unassembled WGS sequence"/>
</dbReference>
<organism evidence="4 5">
    <name type="scientific">Ligilactobacillus equi DSM 15833 = JCM 10991</name>
    <dbReference type="NCBI Taxonomy" id="1423740"/>
    <lineage>
        <taxon>Bacteria</taxon>
        <taxon>Bacillati</taxon>
        <taxon>Bacillota</taxon>
        <taxon>Bacilli</taxon>
        <taxon>Lactobacillales</taxon>
        <taxon>Lactobacillaceae</taxon>
        <taxon>Ligilactobacillus</taxon>
    </lineage>
</organism>
<dbReference type="InterPro" id="IPR009928">
    <property type="entry name" value="DnaI_N"/>
</dbReference>
<dbReference type="Pfam" id="PF07319">
    <property type="entry name" value="DnaI_N"/>
    <property type="match status" value="1"/>
</dbReference>
<dbReference type="CDD" id="cd00009">
    <property type="entry name" value="AAA"/>
    <property type="match status" value="1"/>
</dbReference>
<dbReference type="GO" id="GO:0006260">
    <property type="term" value="P:DNA replication"/>
    <property type="evidence" value="ECO:0007669"/>
    <property type="project" value="TreeGrafter"/>
</dbReference>
<evidence type="ECO:0000259" key="2">
    <source>
        <dbReference type="Pfam" id="PF01695"/>
    </source>
</evidence>
<dbReference type="InterPro" id="IPR002611">
    <property type="entry name" value="IstB_ATP-bd"/>
</dbReference>
<evidence type="ECO:0000256" key="1">
    <source>
        <dbReference type="SAM" id="MobiDB-lite"/>
    </source>
</evidence>
<dbReference type="GO" id="GO:0005524">
    <property type="term" value="F:ATP binding"/>
    <property type="evidence" value="ECO:0007669"/>
    <property type="project" value="InterPro"/>
</dbReference>
<dbReference type="PANTHER" id="PTHR30050:SF8">
    <property type="entry name" value="PRIMOSOMAL PROTEIN DNAI"/>
    <property type="match status" value="1"/>
</dbReference>
<dbReference type="AlphaFoldDB" id="A0A0R1TJI9"/>
<name>A0A0R1TJI9_9LACO</name>
<feature type="region of interest" description="Disordered" evidence="1">
    <location>
        <begin position="307"/>
        <end position="329"/>
    </location>
</feature>
<evidence type="ECO:0000313" key="4">
    <source>
        <dbReference type="EMBL" id="KRL78760.1"/>
    </source>
</evidence>